<evidence type="ECO:0000256" key="4">
    <source>
        <dbReference type="ARBA" id="ARBA00022692"/>
    </source>
</evidence>
<evidence type="ECO:0000256" key="7">
    <source>
        <dbReference type="ARBA" id="ARBA00022741"/>
    </source>
</evidence>
<evidence type="ECO:0000256" key="2">
    <source>
        <dbReference type="ARBA" id="ARBA00022553"/>
    </source>
</evidence>
<keyword evidence="10 13" id="KW-0472">Membrane</keyword>
<keyword evidence="9 13" id="KW-1133">Transmembrane helix</keyword>
<sequence length="1021" mass="111002">MQSICLIILLLVELAIGTLDSDALLELKKGIQKDPFGKVLGSWDSKSLASDGCPQNWYGISCSDGCVTSITLNDMGLVGNFDFSAIARLKMLRNLSVANNQLLGTITKEVGSIESLESFDLSCNKFHGSIPSQLTNLKKLVLLNLSSNNFEGTIPSGFGNLEQLTYLDLRSNAFSGDVMRLLSQLGSVVHVDLSSNQFSGSLDLGLGNSSFVATIQYLNISHNTLAGELFPNDGMPYFDSLDVFDASYNQFVGNVPSFNFIVSLSILRLGSNQLNGSLPEALLQDSSMILSELDLSFNQLEGPIGSITSATLKNLNLSSNKLSGSLPAKVGHCAIIDLSNNMLSGNLSRIQNWGNYVEIIELSSNSLTGTLPNQTSQFLRLTLFKISNNSLEGVLPPVLGMYPELKIIDFSLNQLNGFLLPSLFNSTRLTDLNLSYNSFTGPIPLQTFLGLPLADSTQNLSLVSLDLSHNSLTGHLPLEIGKFHNMVCLDLSNNHFEGGIPDDLPNELKGFNVSYNNLSGVIPENLRRFPDSAFHPGNSLLIFPYPPPSSSYMTLGGHRSHKKFAIKAALIAGLVGGFFVIALLTILIYYRPHWHESRRNSSEGNGEGKGIQQGVSSLPHVSALHKNVDSSLISLNFPHDHSSSSQMGSAHEHVDTASVVQRPKDLGMSESVRKNEGISSTVSLMSSANPSSSENQHLSENTGSLKIPSPDKLAGDLYLFDDSLMFTAEELSRAPAEVIGRSCHGMLCKAVLDSGHVLAVKWLKEGISKGRKGFTREAKKLGNIKHPNLVSLRGYYWGPKEHEKLIISNYINAPCLAFYLHGTDPRKLLPLSLDERLKVAVDVARCLNYLHNERAIPHGNLKSTNILIEAPNLNALLTDYSLHRLMTSAGTAEQVLNAGALGYRPPEFASTNKPCPSLLSDVYAFGVILLELLTGKTAEIVSGNPGVADLTEWVRLLAAENRSIECFDRLILGSHDEHPPGGLDDMLRVAFRCILPACERPDMKTIFEDLSSIILEEAPAR</sequence>
<feature type="compositionally biased region" description="Polar residues" evidence="12">
    <location>
        <begin position="677"/>
        <end position="704"/>
    </location>
</feature>
<keyword evidence="8" id="KW-0067">ATP-binding</keyword>
<keyword evidence="7" id="KW-0547">Nucleotide-binding</keyword>
<dbReference type="EMBL" id="GHES01044898">
    <property type="protein sequence ID" value="MPA75457.1"/>
    <property type="molecule type" value="Transcribed_RNA"/>
</dbReference>
<dbReference type="InterPro" id="IPR001611">
    <property type="entry name" value="Leu-rich_rpt"/>
</dbReference>
<dbReference type="GO" id="GO:0016020">
    <property type="term" value="C:membrane"/>
    <property type="evidence" value="ECO:0007669"/>
    <property type="project" value="UniProtKB-SubCell"/>
</dbReference>
<dbReference type="InterPro" id="IPR053059">
    <property type="entry name" value="Inactive_SerThr-Kinase_ABA"/>
</dbReference>
<dbReference type="Pfam" id="PF00560">
    <property type="entry name" value="LRR_1"/>
    <property type="match status" value="5"/>
</dbReference>
<dbReference type="InterPro" id="IPR001245">
    <property type="entry name" value="Ser-Thr/Tyr_kinase_cat_dom"/>
</dbReference>
<evidence type="ECO:0000256" key="6">
    <source>
        <dbReference type="ARBA" id="ARBA00022737"/>
    </source>
</evidence>
<dbReference type="GO" id="GO:0005524">
    <property type="term" value="F:ATP binding"/>
    <property type="evidence" value="ECO:0007669"/>
    <property type="project" value="UniProtKB-KW"/>
</dbReference>
<feature type="domain" description="Protein kinase" evidence="15">
    <location>
        <begin position="733"/>
        <end position="1021"/>
    </location>
</feature>
<dbReference type="FunFam" id="3.80.10.10:FF:000095">
    <property type="entry name" value="LRR receptor-like serine/threonine-protein kinase GSO1"/>
    <property type="match status" value="1"/>
</dbReference>
<dbReference type="SUPFAM" id="SSF52058">
    <property type="entry name" value="L domain-like"/>
    <property type="match status" value="2"/>
</dbReference>
<evidence type="ECO:0000313" key="16">
    <source>
        <dbReference type="EMBL" id="MPA75457.1"/>
    </source>
</evidence>
<dbReference type="AlphaFoldDB" id="A0A5B7C3N7"/>
<keyword evidence="3" id="KW-0433">Leucine-rich repeat</keyword>
<keyword evidence="2" id="KW-0597">Phosphoprotein</keyword>
<keyword evidence="4 13" id="KW-0812">Transmembrane</keyword>
<dbReference type="Gene3D" id="1.10.510.10">
    <property type="entry name" value="Transferase(Phosphotransferase) domain 1"/>
    <property type="match status" value="1"/>
</dbReference>
<proteinExistence type="predicted"/>
<evidence type="ECO:0000256" key="1">
    <source>
        <dbReference type="ARBA" id="ARBA00004167"/>
    </source>
</evidence>
<dbReference type="InterPro" id="IPR013210">
    <property type="entry name" value="LRR_N_plant-typ"/>
</dbReference>
<name>A0A5B7C3N7_DAVIN</name>
<feature type="region of interest" description="Disordered" evidence="12">
    <location>
        <begin position="664"/>
        <end position="706"/>
    </location>
</feature>
<evidence type="ECO:0000256" key="14">
    <source>
        <dbReference type="SAM" id="SignalP"/>
    </source>
</evidence>
<evidence type="ECO:0000256" key="13">
    <source>
        <dbReference type="SAM" id="Phobius"/>
    </source>
</evidence>
<dbReference type="FunFam" id="3.30.200.20:FF:000486">
    <property type="entry name" value="Leucine-rich repeat receptor-like protein kinase"/>
    <property type="match status" value="1"/>
</dbReference>
<keyword evidence="6" id="KW-0677">Repeat</keyword>
<evidence type="ECO:0000256" key="3">
    <source>
        <dbReference type="ARBA" id="ARBA00022614"/>
    </source>
</evidence>
<dbReference type="InterPro" id="IPR011009">
    <property type="entry name" value="Kinase-like_dom_sf"/>
</dbReference>
<dbReference type="PANTHER" id="PTHR48003">
    <property type="entry name" value="OS07G0626500 PROTEIN"/>
    <property type="match status" value="1"/>
</dbReference>
<feature type="transmembrane region" description="Helical" evidence="13">
    <location>
        <begin position="568"/>
        <end position="590"/>
    </location>
</feature>
<dbReference type="GO" id="GO:0004672">
    <property type="term" value="F:protein kinase activity"/>
    <property type="evidence" value="ECO:0007669"/>
    <property type="project" value="InterPro"/>
</dbReference>
<gene>
    <name evidence="16" type="ORF">Din_044898</name>
</gene>
<dbReference type="Gene3D" id="3.30.200.20">
    <property type="entry name" value="Phosphorylase Kinase, domain 1"/>
    <property type="match status" value="1"/>
</dbReference>
<dbReference type="PROSITE" id="PS50011">
    <property type="entry name" value="PROTEIN_KINASE_DOM"/>
    <property type="match status" value="1"/>
</dbReference>
<feature type="compositionally biased region" description="Basic and acidic residues" evidence="12">
    <location>
        <begin position="664"/>
        <end position="676"/>
    </location>
</feature>
<dbReference type="SUPFAM" id="SSF56112">
    <property type="entry name" value="Protein kinase-like (PK-like)"/>
    <property type="match status" value="1"/>
</dbReference>
<evidence type="ECO:0000256" key="12">
    <source>
        <dbReference type="SAM" id="MobiDB-lite"/>
    </source>
</evidence>
<evidence type="ECO:0000256" key="10">
    <source>
        <dbReference type="ARBA" id="ARBA00023136"/>
    </source>
</evidence>
<dbReference type="Gene3D" id="3.80.10.10">
    <property type="entry name" value="Ribonuclease Inhibitor"/>
    <property type="match status" value="2"/>
</dbReference>
<dbReference type="PANTHER" id="PTHR48003:SF3">
    <property type="entry name" value="LEUCINE-RICH REPEAT PROTEIN KINASE FAMILY PROTEIN"/>
    <property type="match status" value="1"/>
</dbReference>
<feature type="signal peptide" evidence="14">
    <location>
        <begin position="1"/>
        <end position="17"/>
    </location>
</feature>
<evidence type="ECO:0000256" key="9">
    <source>
        <dbReference type="ARBA" id="ARBA00022989"/>
    </source>
</evidence>
<dbReference type="InterPro" id="IPR000719">
    <property type="entry name" value="Prot_kinase_dom"/>
</dbReference>
<dbReference type="InterPro" id="IPR032675">
    <property type="entry name" value="LRR_dom_sf"/>
</dbReference>
<keyword evidence="5 14" id="KW-0732">Signal</keyword>
<keyword evidence="11" id="KW-0675">Receptor</keyword>
<evidence type="ECO:0000259" key="15">
    <source>
        <dbReference type="PROSITE" id="PS50011"/>
    </source>
</evidence>
<protein>
    <recommendedName>
        <fullName evidence="15">Protein kinase domain-containing protein</fullName>
    </recommendedName>
</protein>
<reference evidence="16" key="1">
    <citation type="submission" date="2019-08" db="EMBL/GenBank/DDBJ databases">
        <title>Reference gene set and small RNA set construction with multiple tissues from Davidia involucrata Baill.</title>
        <authorList>
            <person name="Yang H."/>
            <person name="Zhou C."/>
            <person name="Li G."/>
            <person name="Wang J."/>
            <person name="Gao P."/>
            <person name="Wang M."/>
            <person name="Wang R."/>
            <person name="Zhao Y."/>
        </authorList>
    </citation>
    <scope>NUCLEOTIDE SEQUENCE</scope>
    <source>
        <tissue evidence="16">Mixed with DoveR01_LX</tissue>
    </source>
</reference>
<evidence type="ECO:0000256" key="11">
    <source>
        <dbReference type="ARBA" id="ARBA00023170"/>
    </source>
</evidence>
<comment type="subcellular location">
    <subcellularLocation>
        <location evidence="1">Membrane</location>
        <topology evidence="1">Single-pass membrane protein</topology>
    </subcellularLocation>
</comment>
<dbReference type="Pfam" id="PF07714">
    <property type="entry name" value="PK_Tyr_Ser-Thr"/>
    <property type="match status" value="1"/>
</dbReference>
<evidence type="ECO:0000256" key="5">
    <source>
        <dbReference type="ARBA" id="ARBA00022729"/>
    </source>
</evidence>
<feature type="chain" id="PRO_5023039195" description="Protein kinase domain-containing protein" evidence="14">
    <location>
        <begin position="18"/>
        <end position="1021"/>
    </location>
</feature>
<organism evidence="16">
    <name type="scientific">Davidia involucrata</name>
    <name type="common">Dove tree</name>
    <dbReference type="NCBI Taxonomy" id="16924"/>
    <lineage>
        <taxon>Eukaryota</taxon>
        <taxon>Viridiplantae</taxon>
        <taxon>Streptophyta</taxon>
        <taxon>Embryophyta</taxon>
        <taxon>Tracheophyta</taxon>
        <taxon>Spermatophyta</taxon>
        <taxon>Magnoliopsida</taxon>
        <taxon>eudicotyledons</taxon>
        <taxon>Gunneridae</taxon>
        <taxon>Pentapetalae</taxon>
        <taxon>asterids</taxon>
        <taxon>Cornales</taxon>
        <taxon>Nyssaceae</taxon>
        <taxon>Davidia</taxon>
    </lineage>
</organism>
<accession>A0A5B7C3N7</accession>
<dbReference type="Pfam" id="PF08263">
    <property type="entry name" value="LRRNT_2"/>
    <property type="match status" value="1"/>
</dbReference>
<evidence type="ECO:0000256" key="8">
    <source>
        <dbReference type="ARBA" id="ARBA00022840"/>
    </source>
</evidence>